<feature type="domain" description="Pectinesterase inhibitor" evidence="3">
    <location>
        <begin position="54"/>
        <end position="237"/>
    </location>
</feature>
<comment type="caution">
    <text evidence="4">The sequence shown here is derived from an EMBL/GenBank/DDBJ whole genome shotgun (WGS) entry which is preliminary data.</text>
</comment>
<dbReference type="InterPro" id="IPR006501">
    <property type="entry name" value="Pectinesterase_inhib_dom"/>
</dbReference>
<dbReference type="GO" id="GO:0004857">
    <property type="term" value="F:enzyme inhibitor activity"/>
    <property type="evidence" value="ECO:0007669"/>
    <property type="project" value="InterPro"/>
</dbReference>
<dbReference type="OMA" id="YPALCYD"/>
<evidence type="ECO:0000259" key="3">
    <source>
        <dbReference type="SMART" id="SM00856"/>
    </source>
</evidence>
<dbReference type="NCBIfam" id="TIGR01614">
    <property type="entry name" value="PME_inhib"/>
    <property type="match status" value="1"/>
</dbReference>
<proteinExistence type="predicted"/>
<keyword evidence="1 2" id="KW-0732">Signal</keyword>
<dbReference type="CDD" id="cd15798">
    <property type="entry name" value="PMEI-like_3"/>
    <property type="match status" value="1"/>
</dbReference>
<dbReference type="InterPro" id="IPR051955">
    <property type="entry name" value="PME_Inhibitor"/>
</dbReference>
<dbReference type="AlphaFoldDB" id="A0A8J8XEM5"/>
<dbReference type="EMBL" id="NCVQ01000005">
    <property type="protein sequence ID" value="PWZ29167.1"/>
    <property type="molecule type" value="Genomic_DNA"/>
</dbReference>
<name>A0A8J8XEM5_MAIZE</name>
<feature type="signal peptide" evidence="2">
    <location>
        <begin position="1"/>
        <end position="34"/>
    </location>
</feature>
<dbReference type="Proteomes" id="UP000251960">
    <property type="component" value="Chromosome 4"/>
</dbReference>
<organism evidence="4">
    <name type="scientific">Zea mays</name>
    <name type="common">Maize</name>
    <dbReference type="NCBI Taxonomy" id="4577"/>
    <lineage>
        <taxon>Eukaryota</taxon>
        <taxon>Viridiplantae</taxon>
        <taxon>Streptophyta</taxon>
        <taxon>Embryophyta</taxon>
        <taxon>Tracheophyta</taxon>
        <taxon>Spermatophyta</taxon>
        <taxon>Magnoliopsida</taxon>
        <taxon>Liliopsida</taxon>
        <taxon>Poales</taxon>
        <taxon>Poaceae</taxon>
        <taxon>PACMAD clade</taxon>
        <taxon>Panicoideae</taxon>
        <taxon>Andropogonodae</taxon>
        <taxon>Andropogoneae</taxon>
        <taxon>Tripsacinae</taxon>
        <taxon>Zea</taxon>
    </lineage>
</organism>
<evidence type="ECO:0000313" key="4">
    <source>
        <dbReference type="EMBL" id="PWZ29167.1"/>
    </source>
</evidence>
<reference evidence="4" key="1">
    <citation type="journal article" date="2018" name="Nat. Genet.">
        <title>Extensive intraspecific gene order and gene structural variations between Mo17 and other maize genomes.</title>
        <authorList>
            <person name="Sun S."/>
            <person name="Zhou Y."/>
            <person name="Chen J."/>
            <person name="Shi J."/>
            <person name="Zhao H."/>
            <person name="Zhao H."/>
            <person name="Song W."/>
            <person name="Zhang M."/>
            <person name="Cui Y."/>
            <person name="Dong X."/>
            <person name="Liu H."/>
            <person name="Ma X."/>
            <person name="Jiao Y."/>
            <person name="Wang B."/>
            <person name="Wei X."/>
            <person name="Stein J.C."/>
            <person name="Glaubitz J.C."/>
            <person name="Lu F."/>
            <person name="Yu G."/>
            <person name="Liang C."/>
            <person name="Fengler K."/>
            <person name="Li B."/>
            <person name="Rafalski A."/>
            <person name="Schnable P.S."/>
            <person name="Ware D.H."/>
            <person name="Buckler E.S."/>
            <person name="Lai J."/>
        </authorList>
    </citation>
    <scope>NUCLEOTIDE SEQUENCE [LARGE SCALE GENOMIC DNA]</scope>
    <source>
        <tissue evidence="4">Seedling</tissue>
    </source>
</reference>
<evidence type="ECO:0000256" key="2">
    <source>
        <dbReference type="SAM" id="SignalP"/>
    </source>
</evidence>
<dbReference type="SUPFAM" id="SSF101148">
    <property type="entry name" value="Plant invertase/pectin methylesterase inhibitor"/>
    <property type="match status" value="1"/>
</dbReference>
<accession>A0A8J8XEM5</accession>
<dbReference type="SMART" id="SM00856">
    <property type="entry name" value="PMEI"/>
    <property type="match status" value="1"/>
</dbReference>
<dbReference type="Gene3D" id="1.20.140.40">
    <property type="entry name" value="Invertase/pectin methylesterase inhibitor family protein"/>
    <property type="match status" value="1"/>
</dbReference>
<gene>
    <name evidence="4" type="ORF">Zm00014a_017075</name>
</gene>
<dbReference type="SMR" id="A0A8J8XEM5"/>
<protein>
    <recommendedName>
        <fullName evidence="3">Pectinesterase inhibitor domain-containing protein</fullName>
    </recommendedName>
</protein>
<dbReference type="FunFam" id="1.20.140.40:FF:000023">
    <property type="entry name" value="Pectinesterase inhibitor 9"/>
    <property type="match status" value="1"/>
</dbReference>
<sequence length="243" mass="24620">MAAQQPRALTVHHHTRRHLVLIVLTVAATAAARAASAHHTAAPAPRAAESPSPAVASFVRARCAATLYPALCYDCLLPYASEVQENPARLARVAADVAAARLHALCARVKDILRHGAPEPNEGGGGGRPSEAAALRDCASTISGAADLARQSSAELTKLEMDLDAAASSAAGGGTSDRRKARWEVSNAKTWLSAAVTNEGTCADGLAEAGAADSPAGKEVAAGVAAVQQCTSNALALVNGIPL</sequence>
<feature type="chain" id="PRO_5035256080" description="Pectinesterase inhibitor domain-containing protein" evidence="2">
    <location>
        <begin position="35"/>
        <end position="243"/>
    </location>
</feature>
<dbReference type="Pfam" id="PF04043">
    <property type="entry name" value="PMEI"/>
    <property type="match status" value="1"/>
</dbReference>
<dbReference type="PANTHER" id="PTHR31080:SF64">
    <property type="entry name" value="PLANT INVERTASE_PECTIN METHYLESTERASE INHIBITOR SUPERFAMILY PROTEIN"/>
    <property type="match status" value="1"/>
</dbReference>
<dbReference type="PANTHER" id="PTHR31080">
    <property type="entry name" value="PECTINESTERASE INHIBITOR-LIKE"/>
    <property type="match status" value="1"/>
</dbReference>
<dbReference type="InterPro" id="IPR035513">
    <property type="entry name" value="Invertase/methylesterase_inhib"/>
</dbReference>
<evidence type="ECO:0000256" key="1">
    <source>
        <dbReference type="ARBA" id="ARBA00022729"/>
    </source>
</evidence>
<dbReference type="HOGENOM" id="CLU_033761_0_0_1"/>